<reference evidence="1 2" key="1">
    <citation type="submission" date="2013-07" db="EMBL/GenBank/DDBJ databases">
        <title>Genome of Archaeoglobus fulgidus.</title>
        <authorList>
            <person name="Fiebig A."/>
            <person name="Birkeland N.-K."/>
        </authorList>
    </citation>
    <scope>NUCLEOTIDE SEQUENCE [LARGE SCALE GENOMIC DNA]</scope>
    <source>
        <strain evidence="1 2">DSM 8774</strain>
    </source>
</reference>
<protein>
    <submittedName>
        <fullName evidence="1">Uncharacterized protein</fullName>
    </submittedName>
</protein>
<proteinExistence type="predicted"/>
<accession>A0A075WDD2</accession>
<dbReference type="EMBL" id="CP006577">
    <property type="protein sequence ID" value="AIG97662.1"/>
    <property type="molecule type" value="Genomic_DNA"/>
</dbReference>
<dbReference type="HOGENOM" id="CLU_3263589_0_0_2"/>
<dbReference type="AlphaFoldDB" id="A0A075WDD2"/>
<evidence type="ECO:0000313" key="1">
    <source>
        <dbReference type="EMBL" id="AIG97662.1"/>
    </source>
</evidence>
<sequence>MGLRVKRCDGEIFPDFEIIDGNKHYYLDIPYREGESVKSLY</sequence>
<dbReference type="KEGG" id="afg:AFULGI_00008670"/>
<name>A0A075WDD2_ARCFL</name>
<evidence type="ECO:0000313" key="2">
    <source>
        <dbReference type="Proteomes" id="UP000028501"/>
    </source>
</evidence>
<gene>
    <name evidence="1" type="ORF">AFULGI_00008670</name>
</gene>
<dbReference type="Proteomes" id="UP000028501">
    <property type="component" value="Chromosome"/>
</dbReference>
<organism evidence="1 2">
    <name type="scientific">Archaeoglobus fulgidus DSM 8774</name>
    <dbReference type="NCBI Taxonomy" id="1344584"/>
    <lineage>
        <taxon>Archaea</taxon>
        <taxon>Methanobacteriati</taxon>
        <taxon>Methanobacteriota</taxon>
        <taxon>Archaeoglobi</taxon>
        <taxon>Archaeoglobales</taxon>
        <taxon>Archaeoglobaceae</taxon>
        <taxon>Archaeoglobus</taxon>
    </lineage>
</organism>